<gene>
    <name evidence="2" type="ORF">BJI67_07450</name>
</gene>
<dbReference type="AlphaFoldDB" id="A0A1D8K7L1"/>
<feature type="transmembrane region" description="Helical" evidence="1">
    <location>
        <begin position="56"/>
        <end position="73"/>
    </location>
</feature>
<organism evidence="2 3">
    <name type="scientific">Acidihalobacter aeolianus</name>
    <dbReference type="NCBI Taxonomy" id="2792603"/>
    <lineage>
        <taxon>Bacteria</taxon>
        <taxon>Pseudomonadati</taxon>
        <taxon>Pseudomonadota</taxon>
        <taxon>Gammaproteobacteria</taxon>
        <taxon>Chromatiales</taxon>
        <taxon>Ectothiorhodospiraceae</taxon>
        <taxon>Acidihalobacter</taxon>
    </lineage>
</organism>
<accession>A0A1D8K7L1</accession>
<dbReference type="EMBL" id="CP017448">
    <property type="protein sequence ID" value="AOV16920.1"/>
    <property type="molecule type" value="Genomic_DNA"/>
</dbReference>
<sequence>MPRSEKNEKNGKSARASANQGWLGRGVWRVANYYCPLQEDRFALDLWRILEGFPEGIYRSLIPCTVLYALWQMSQQGWLSPMLDVPMHVLSYAFAALGGMMTGFFISARFL</sequence>
<dbReference type="RefSeq" id="WP_070072502.1">
    <property type="nucleotide sequence ID" value="NZ_CP017448.1"/>
</dbReference>
<reference evidence="2 3" key="1">
    <citation type="submission" date="2016-09" db="EMBL/GenBank/DDBJ databases">
        <title>Acidihalobacter prosperus V6 (DSM14174).</title>
        <authorList>
            <person name="Khaleque H.N."/>
            <person name="Ramsay J.P."/>
            <person name="Murphy R.J.T."/>
            <person name="Kaksonen A.H."/>
            <person name="Boxall N.J."/>
            <person name="Watkin E.L.J."/>
        </authorList>
    </citation>
    <scope>NUCLEOTIDE SEQUENCE [LARGE SCALE GENOMIC DNA]</scope>
    <source>
        <strain evidence="2 3">V6</strain>
    </source>
</reference>
<feature type="transmembrane region" description="Helical" evidence="1">
    <location>
        <begin position="85"/>
        <end position="106"/>
    </location>
</feature>
<evidence type="ECO:0000313" key="3">
    <source>
        <dbReference type="Proteomes" id="UP000095342"/>
    </source>
</evidence>
<keyword evidence="1" id="KW-1133">Transmembrane helix</keyword>
<proteinExistence type="predicted"/>
<evidence type="ECO:0000313" key="2">
    <source>
        <dbReference type="EMBL" id="AOV16920.1"/>
    </source>
</evidence>
<keyword evidence="1" id="KW-0812">Transmembrane</keyword>
<dbReference type="Proteomes" id="UP000095342">
    <property type="component" value="Chromosome"/>
</dbReference>
<dbReference type="KEGG" id="aaeo:BJI67_07450"/>
<name>A0A1D8K7L1_9GAMM</name>
<keyword evidence="1" id="KW-0472">Membrane</keyword>
<keyword evidence="3" id="KW-1185">Reference proteome</keyword>
<protein>
    <submittedName>
        <fullName evidence="2">Uncharacterized protein</fullName>
    </submittedName>
</protein>
<evidence type="ECO:0000256" key="1">
    <source>
        <dbReference type="SAM" id="Phobius"/>
    </source>
</evidence>